<organism evidence="6 7">
    <name type="scientific">Acropora cervicornis</name>
    <name type="common">Staghorn coral</name>
    <dbReference type="NCBI Taxonomy" id="6130"/>
    <lineage>
        <taxon>Eukaryota</taxon>
        <taxon>Metazoa</taxon>
        <taxon>Cnidaria</taxon>
        <taxon>Anthozoa</taxon>
        <taxon>Hexacorallia</taxon>
        <taxon>Scleractinia</taxon>
        <taxon>Astrocoeniina</taxon>
        <taxon>Acroporidae</taxon>
        <taxon>Acropora</taxon>
    </lineage>
</organism>
<keyword evidence="6" id="KW-0645">Protease</keyword>
<comment type="similarity">
    <text evidence="2 3">Belongs to the peptidase M14 family.</text>
</comment>
<dbReference type="Gene3D" id="2.60.40.3120">
    <property type="match status" value="1"/>
</dbReference>
<evidence type="ECO:0000256" key="2">
    <source>
        <dbReference type="ARBA" id="ARBA00005988"/>
    </source>
</evidence>
<evidence type="ECO:0000313" key="6">
    <source>
        <dbReference type="EMBL" id="KAK2569276.1"/>
    </source>
</evidence>
<feature type="compositionally biased region" description="Polar residues" evidence="4">
    <location>
        <begin position="670"/>
        <end position="700"/>
    </location>
</feature>
<dbReference type="Proteomes" id="UP001249851">
    <property type="component" value="Unassembled WGS sequence"/>
</dbReference>
<comment type="caution">
    <text evidence="6">The sequence shown here is derived from an EMBL/GenBank/DDBJ whole genome shotgun (WGS) entry which is preliminary data.</text>
</comment>
<feature type="region of interest" description="Disordered" evidence="4">
    <location>
        <begin position="915"/>
        <end position="950"/>
    </location>
</feature>
<dbReference type="SUPFAM" id="SSF53187">
    <property type="entry name" value="Zn-dependent exopeptidases"/>
    <property type="match status" value="1"/>
</dbReference>
<evidence type="ECO:0000256" key="1">
    <source>
        <dbReference type="ARBA" id="ARBA00001947"/>
    </source>
</evidence>
<accession>A0AAD9QXI3</accession>
<name>A0AAD9QXI3_ACRCE</name>
<feature type="compositionally biased region" description="Basic and acidic residues" evidence="4">
    <location>
        <begin position="871"/>
        <end position="887"/>
    </location>
</feature>
<feature type="region of interest" description="Disordered" evidence="4">
    <location>
        <begin position="868"/>
        <end position="902"/>
    </location>
</feature>
<feature type="region of interest" description="Disordered" evidence="4">
    <location>
        <begin position="583"/>
        <end position="620"/>
    </location>
</feature>
<dbReference type="Gene3D" id="3.40.630.10">
    <property type="entry name" value="Zn peptidases"/>
    <property type="match status" value="1"/>
</dbReference>
<feature type="region of interest" description="Disordered" evidence="4">
    <location>
        <begin position="844"/>
        <end position="863"/>
    </location>
</feature>
<comment type="caution">
    <text evidence="3">Lacks conserved residue(s) required for the propagation of feature annotation.</text>
</comment>
<dbReference type="AlphaFoldDB" id="A0AAD9QXI3"/>
<dbReference type="EMBL" id="JARQWQ010000010">
    <property type="protein sequence ID" value="KAK2569276.1"/>
    <property type="molecule type" value="Genomic_DNA"/>
</dbReference>
<feature type="compositionally biased region" description="Polar residues" evidence="4">
    <location>
        <begin position="583"/>
        <end position="606"/>
    </location>
</feature>
<keyword evidence="7" id="KW-1185">Reference proteome</keyword>
<dbReference type="PROSITE" id="PS52035">
    <property type="entry name" value="PEPTIDASE_M14"/>
    <property type="match status" value="1"/>
</dbReference>
<reference evidence="6" key="2">
    <citation type="journal article" date="2023" name="Science">
        <title>Genomic signatures of disease resistance in endangered staghorn corals.</title>
        <authorList>
            <person name="Vollmer S.V."/>
            <person name="Selwyn J.D."/>
            <person name="Despard B.A."/>
            <person name="Roesel C.L."/>
        </authorList>
    </citation>
    <scope>NUCLEOTIDE SEQUENCE</scope>
    <source>
        <strain evidence="6">K2</strain>
    </source>
</reference>
<evidence type="ECO:0000256" key="4">
    <source>
        <dbReference type="SAM" id="MobiDB-lite"/>
    </source>
</evidence>
<proteinExistence type="inferred from homology"/>
<sequence length="950" mass="106645">MNLLKSGSLYNEGMRPLLYSEMDAAKKKIGWVRKGDDIKYYRNSIKREDTTKDKYHYSLTWTCEFPNEKDTYYFAHCYPYTYSDLQEYLLDMRSDPVQSRICKQRVLCQTLAGNLVYVLTVTNPSRRPADAELLRDTFIFKIVPMLNPDGVIIGNYRCSLAGRDLNRNYKTVLKDSFPPIWHVTNMARKLLEERDITLYCDLHGHSRKQNVFIYGCENRFDPLKRLRERVFPVMISKNAPTQATFCGSSLGKRAGNHFNTADFESMGYHLCDTLLDYCDPDNLKYVSILRELELTMKAEILAGMRRKGNAAANLSEADIDLDTNYPSDIESSTGGSDSSVSDGLPMHIIYAAEGLKIGPRKKKKLKTRKERNKRRAKAMKIKDMILADVARKAEQDPPAEVKLVYQKQTKVGNMILACSYCLYVGQWSSTSPVDQAHDFDLSDAEENFTVSYLAKNQEGTTDFSSVLPRSRSVQRTSSALALARKITMANNRRKKAEAVAQEAGLQSPSSFIPRSPVQQYPYFSWRQKGDCLSSTKARLYESKPLKEQGIRKSLSQISLDERKAKKASRKNFTWKRDVAGSQVVKNSQATATSQSRGDAKPTQYQSLVGPRSMTKYTDNGEKPFDGIPFDLCLQYAGYVERKRTYLRKEKSAVEACPLYFTAKRTKEDPSTTSYRLNHTSLPKSNSTLNDSPSVVSHGNTSLISGRQSPVYLAVPVDRPPMKVKLKTRAFEQDMSDIATINKLRSKLTNADHLGTLITHPAEKAVAVGAEMTDQCQMRTPHIPVHRGGISAIPAVSPRKLDRQFLGQTIALILLGLSLKIIFAITSALMCHPGLEEDGPISGDCKRPITHHKEGSEAPKNHEPRMAQIAKGRGEDSAISDNSREPTTRLKAAGNLPQNQELGTAASKISLTFQSNCSVPPREQNLSPPQKSAVFPPQLKNFFRSYGPSNR</sequence>
<dbReference type="PANTHER" id="PTHR12756">
    <property type="entry name" value="CYTOSOLIC CARBOXYPEPTIDASE"/>
    <property type="match status" value="1"/>
</dbReference>
<evidence type="ECO:0000256" key="3">
    <source>
        <dbReference type="PROSITE-ProRule" id="PRU01379"/>
    </source>
</evidence>
<dbReference type="Pfam" id="PF00246">
    <property type="entry name" value="Peptidase_M14"/>
    <property type="match status" value="1"/>
</dbReference>
<dbReference type="PANTHER" id="PTHR12756:SF45">
    <property type="entry name" value="CYTOSOLIC CARBOXYPEPTIDASE NNA1"/>
    <property type="match status" value="1"/>
</dbReference>
<feature type="region of interest" description="Disordered" evidence="4">
    <location>
        <begin position="669"/>
        <end position="700"/>
    </location>
</feature>
<gene>
    <name evidence="6" type="ORF">P5673_006186</name>
</gene>
<evidence type="ECO:0000313" key="7">
    <source>
        <dbReference type="Proteomes" id="UP001249851"/>
    </source>
</evidence>
<dbReference type="GO" id="GO:0004181">
    <property type="term" value="F:metallocarboxypeptidase activity"/>
    <property type="evidence" value="ECO:0007669"/>
    <property type="project" value="InterPro"/>
</dbReference>
<comment type="cofactor">
    <cofactor evidence="1">
        <name>Zn(2+)</name>
        <dbReference type="ChEBI" id="CHEBI:29105"/>
    </cofactor>
</comment>
<feature type="compositionally biased region" description="Polar residues" evidence="4">
    <location>
        <begin position="915"/>
        <end position="929"/>
    </location>
</feature>
<keyword evidence="6" id="KW-0378">Hydrolase</keyword>
<evidence type="ECO:0000259" key="5">
    <source>
        <dbReference type="PROSITE" id="PS52035"/>
    </source>
</evidence>
<dbReference type="InterPro" id="IPR000834">
    <property type="entry name" value="Peptidase_M14"/>
</dbReference>
<feature type="domain" description="Peptidase M14" evidence="5">
    <location>
        <begin position="39"/>
        <end position="278"/>
    </location>
</feature>
<reference evidence="6" key="1">
    <citation type="journal article" date="2023" name="G3 (Bethesda)">
        <title>Whole genome assembly and annotation of the endangered Caribbean coral Acropora cervicornis.</title>
        <authorList>
            <person name="Selwyn J.D."/>
            <person name="Vollmer S.V."/>
        </authorList>
    </citation>
    <scope>NUCLEOTIDE SEQUENCE</scope>
    <source>
        <strain evidence="6">K2</strain>
    </source>
</reference>
<dbReference type="GO" id="GO:0006508">
    <property type="term" value="P:proteolysis"/>
    <property type="evidence" value="ECO:0007669"/>
    <property type="project" value="InterPro"/>
</dbReference>
<dbReference type="InterPro" id="IPR050821">
    <property type="entry name" value="Cytosolic_carboxypeptidase"/>
</dbReference>
<keyword evidence="6" id="KW-0121">Carboxypeptidase</keyword>
<dbReference type="GO" id="GO:0008270">
    <property type="term" value="F:zinc ion binding"/>
    <property type="evidence" value="ECO:0007669"/>
    <property type="project" value="InterPro"/>
</dbReference>
<protein>
    <submittedName>
        <fullName evidence="6">Cytosolic carboxypeptidase 2</fullName>
    </submittedName>
</protein>